<name>A0A0J8RG94_COCIT</name>
<feature type="compositionally biased region" description="Low complexity" evidence="1">
    <location>
        <begin position="68"/>
        <end position="84"/>
    </location>
</feature>
<gene>
    <name evidence="2" type="ORF">CIHG_01716</name>
</gene>
<sequence>MRKLFGIKKKDERSSRHSLAGPPPSSFNRQANSYASTTPAQQFTPGSQPFHQPQTPQQYAPNRHSYAPPSQQQNQYQPPIQSQPAQARPGEPFRSQGDDLSQRGDYNGAAVIPWLFQ</sequence>
<evidence type="ECO:0000313" key="2">
    <source>
        <dbReference type="EMBL" id="KMU83932.1"/>
    </source>
</evidence>
<accession>A0A0J8RG94</accession>
<dbReference type="VEuPathDB" id="FungiDB:CIHG_01716"/>
<dbReference type="EMBL" id="DS016984">
    <property type="protein sequence ID" value="KMU83932.1"/>
    <property type="molecule type" value="Genomic_DNA"/>
</dbReference>
<reference evidence="3" key="1">
    <citation type="journal article" date="2010" name="Genome Res.">
        <title>Population genomic sequencing of Coccidioides fungi reveals recent hybridization and transposon control.</title>
        <authorList>
            <person name="Neafsey D.E."/>
            <person name="Barker B.M."/>
            <person name="Sharpton T.J."/>
            <person name="Stajich J.E."/>
            <person name="Park D.J."/>
            <person name="Whiston E."/>
            <person name="Hung C.-Y."/>
            <person name="McMahan C."/>
            <person name="White J."/>
            <person name="Sykes S."/>
            <person name="Heiman D."/>
            <person name="Young S."/>
            <person name="Zeng Q."/>
            <person name="Abouelleil A."/>
            <person name="Aftuck L."/>
            <person name="Bessette D."/>
            <person name="Brown A."/>
            <person name="FitzGerald M."/>
            <person name="Lui A."/>
            <person name="Macdonald J.P."/>
            <person name="Priest M."/>
            <person name="Orbach M.J."/>
            <person name="Galgiani J.N."/>
            <person name="Kirkland T.N."/>
            <person name="Cole G.T."/>
            <person name="Birren B.W."/>
            <person name="Henn M.R."/>
            <person name="Taylor J.W."/>
            <person name="Rounsley S.D."/>
        </authorList>
    </citation>
    <scope>NUCLEOTIDE SEQUENCE [LARGE SCALE GENOMIC DNA]</scope>
    <source>
        <strain evidence="3">H538.4</strain>
    </source>
</reference>
<evidence type="ECO:0000313" key="3">
    <source>
        <dbReference type="Proteomes" id="UP000054563"/>
    </source>
</evidence>
<feature type="compositionally biased region" description="Polar residues" evidence="1">
    <location>
        <begin position="26"/>
        <end position="60"/>
    </location>
</feature>
<dbReference type="STRING" id="396776.A0A0J8RG94"/>
<protein>
    <submittedName>
        <fullName evidence="2">Uncharacterized protein</fullName>
    </submittedName>
</protein>
<dbReference type="AlphaFoldDB" id="A0A0J8RG94"/>
<proteinExistence type="predicted"/>
<evidence type="ECO:0000256" key="1">
    <source>
        <dbReference type="SAM" id="MobiDB-lite"/>
    </source>
</evidence>
<feature type="region of interest" description="Disordered" evidence="1">
    <location>
        <begin position="1"/>
        <end position="105"/>
    </location>
</feature>
<organism evidence="2 3">
    <name type="scientific">Coccidioides immitis H538.4</name>
    <dbReference type="NCBI Taxonomy" id="396776"/>
    <lineage>
        <taxon>Eukaryota</taxon>
        <taxon>Fungi</taxon>
        <taxon>Dikarya</taxon>
        <taxon>Ascomycota</taxon>
        <taxon>Pezizomycotina</taxon>
        <taxon>Eurotiomycetes</taxon>
        <taxon>Eurotiomycetidae</taxon>
        <taxon>Onygenales</taxon>
        <taxon>Onygenaceae</taxon>
        <taxon>Coccidioides</taxon>
    </lineage>
</organism>
<dbReference type="Proteomes" id="UP000054563">
    <property type="component" value="Unassembled WGS sequence"/>
</dbReference>